<evidence type="ECO:0000256" key="1">
    <source>
        <dbReference type="ARBA" id="ARBA00004370"/>
    </source>
</evidence>
<organism evidence="5 6">
    <name type="scientific">Pseudorhodoplanes sinuspersici</name>
    <dbReference type="NCBI Taxonomy" id="1235591"/>
    <lineage>
        <taxon>Bacteria</taxon>
        <taxon>Pseudomonadati</taxon>
        <taxon>Pseudomonadota</taxon>
        <taxon>Alphaproteobacteria</taxon>
        <taxon>Hyphomicrobiales</taxon>
        <taxon>Pseudorhodoplanes</taxon>
    </lineage>
</organism>
<keyword evidence="2" id="KW-0812">Transmembrane</keyword>
<name>A0A1W6ZY15_9HYPH</name>
<keyword evidence="4" id="KW-0472">Membrane</keyword>
<dbReference type="RefSeq" id="WP_086090637.1">
    <property type="nucleotide sequence ID" value="NZ_CP021112.1"/>
</dbReference>
<keyword evidence="3" id="KW-1133">Transmembrane helix</keyword>
<dbReference type="EMBL" id="CP021112">
    <property type="protein sequence ID" value="ARQ02206.1"/>
    <property type="molecule type" value="Genomic_DNA"/>
</dbReference>
<evidence type="ECO:0000313" key="5">
    <source>
        <dbReference type="EMBL" id="ARQ02206.1"/>
    </source>
</evidence>
<dbReference type="InterPro" id="IPR001129">
    <property type="entry name" value="Membr-assoc_MAPEG"/>
</dbReference>
<proteinExistence type="predicted"/>
<dbReference type="Gene3D" id="1.20.120.550">
    <property type="entry name" value="Membrane associated eicosanoid/glutathione metabolism-like domain"/>
    <property type="match status" value="1"/>
</dbReference>
<keyword evidence="6" id="KW-1185">Reference proteome</keyword>
<evidence type="ECO:0000256" key="4">
    <source>
        <dbReference type="ARBA" id="ARBA00023136"/>
    </source>
</evidence>
<dbReference type="Pfam" id="PF01124">
    <property type="entry name" value="MAPEG"/>
    <property type="match status" value="1"/>
</dbReference>
<accession>A0A1W6ZY15</accession>
<comment type="subcellular location">
    <subcellularLocation>
        <location evidence="1">Membrane</location>
    </subcellularLocation>
</comment>
<sequence>MSVQMVLLPLFVLVILTFAIGIVMAVRRQDAFRSGQTRWQDIAVTHEGWPRQCMQASHAFSNQFELPVLFYVLTILALITKQADLIFVILAWIFVIMRVLQAGVHLTSNHVPTRGAFYAVGAVVLIIMWGVYIVRILTLPWP</sequence>
<dbReference type="SUPFAM" id="SSF161084">
    <property type="entry name" value="MAPEG domain-like"/>
    <property type="match status" value="1"/>
</dbReference>
<dbReference type="STRING" id="1235591.CAK95_26245"/>
<protein>
    <submittedName>
        <fullName evidence="5">Uncharacterized protein</fullName>
    </submittedName>
</protein>
<dbReference type="KEGG" id="psin:CAK95_26245"/>
<gene>
    <name evidence="5" type="ORF">CAK95_26245</name>
</gene>
<dbReference type="AlphaFoldDB" id="A0A1W6ZY15"/>
<dbReference type="InterPro" id="IPR023352">
    <property type="entry name" value="MAPEG-like_dom_sf"/>
</dbReference>
<reference evidence="5 6" key="1">
    <citation type="submission" date="2017-05" db="EMBL/GenBank/DDBJ databases">
        <title>Full genome sequence of Pseudorhodoplanes sinuspersici.</title>
        <authorList>
            <person name="Dastgheib S.M.M."/>
            <person name="Shavandi M."/>
            <person name="Tirandaz H."/>
        </authorList>
    </citation>
    <scope>NUCLEOTIDE SEQUENCE [LARGE SCALE GENOMIC DNA]</scope>
    <source>
        <strain evidence="5 6">RIPI110</strain>
    </source>
</reference>
<dbReference type="GO" id="GO:0016020">
    <property type="term" value="C:membrane"/>
    <property type="evidence" value="ECO:0007669"/>
    <property type="project" value="UniProtKB-SubCell"/>
</dbReference>
<dbReference type="Proteomes" id="UP000194137">
    <property type="component" value="Chromosome"/>
</dbReference>
<evidence type="ECO:0000313" key="6">
    <source>
        <dbReference type="Proteomes" id="UP000194137"/>
    </source>
</evidence>
<evidence type="ECO:0000256" key="2">
    <source>
        <dbReference type="ARBA" id="ARBA00022692"/>
    </source>
</evidence>
<evidence type="ECO:0000256" key="3">
    <source>
        <dbReference type="ARBA" id="ARBA00022989"/>
    </source>
</evidence>
<dbReference type="OrthoDB" id="5516290at2"/>